<dbReference type="Proteomes" id="UP000156919">
    <property type="component" value="Segment"/>
</dbReference>
<evidence type="ECO:0000313" key="2">
    <source>
        <dbReference type="EMBL" id="AKD44213.1"/>
    </source>
</evidence>
<feature type="region of interest" description="Disordered" evidence="1">
    <location>
        <begin position="217"/>
        <end position="240"/>
    </location>
</feature>
<protein>
    <submittedName>
        <fullName evidence="2">Putative movement protein</fullName>
    </submittedName>
</protein>
<name>A0A0F6QEG4_9RHAB</name>
<dbReference type="RefSeq" id="YP_009177017.1">
    <property type="nucleotide sequence ID" value="NC_028237.2"/>
</dbReference>
<dbReference type="KEGG" id="vg:26122685"/>
<keyword evidence="3" id="KW-1185">Reference proteome</keyword>
<organism evidence="2 3">
    <name type="scientific">Alfalfa dwarf virus</name>
    <dbReference type="NCBI Taxonomy" id="998864"/>
    <lineage>
        <taxon>Viruses</taxon>
        <taxon>Riboviria</taxon>
        <taxon>Orthornavirae</taxon>
        <taxon>Negarnaviricota</taxon>
        <taxon>Haploviricotina</taxon>
        <taxon>Monjiviricetes</taxon>
        <taxon>Mononegavirales</taxon>
        <taxon>Rhabdoviridae</taxon>
        <taxon>Betarhabdovirinae</taxon>
        <taxon>Alphacytorhabdovirus</taxon>
        <taxon>Alphacytorhabdovirus alphamedicagonis</taxon>
        <taxon>Cytorhabdovirus medicagonis</taxon>
    </lineage>
</organism>
<sequence length="240" mass="27036">MPIRVGSTSYTLDKELVVGAENGEVPLTKTLSLFQRATMLNAKNYRIKQLRFVYKPRTGSLGEGTIETRVKDNRIDSRISDPIINRFRFDASASADLKWESSFWIPKDDFKSGTKAPIILETDVLECNLQEGYSIGLLSIIVSVSASDTMDNFIYRRPSAEIREDPFKILAVGGSKSAQSKFIQTPVQRMITDEQTGAPEDAEMKNHLRVIARDSVGSRSSRMIEPARPSGYRQRRIREV</sequence>
<dbReference type="GeneID" id="26122685"/>
<evidence type="ECO:0000313" key="3">
    <source>
        <dbReference type="Proteomes" id="UP000156919"/>
    </source>
</evidence>
<proteinExistence type="predicted"/>
<evidence type="ECO:0000256" key="1">
    <source>
        <dbReference type="SAM" id="MobiDB-lite"/>
    </source>
</evidence>
<accession>A0A0F6QEG4</accession>
<reference evidence="2 3" key="1">
    <citation type="journal article" date="2015" name="Virology">
        <title>Complete genome sequence and integrated protein localization and interaction map for alfalfa dwarf virus, which combines properties of both cytoplasmic and nuclear plant rhabdoviruses.</title>
        <authorList>
            <person name="Bejerman N."/>
            <person name="Giolitti F."/>
            <person name="de Breuil S."/>
            <person name="Trucco V."/>
            <person name="Nome C."/>
            <person name="Lenardon S."/>
            <person name="Dietzgen R.G."/>
        </authorList>
    </citation>
    <scope>NUCLEOTIDE SEQUENCE [LARGE SCALE GENOMIC DNA]</scope>
    <source>
        <strain evidence="2">Manfredi</strain>
    </source>
</reference>
<dbReference type="EMBL" id="KP205452">
    <property type="protein sequence ID" value="AKD44213.1"/>
    <property type="molecule type" value="Viral_cRNA"/>
</dbReference>